<dbReference type="Gene3D" id="3.40.470.10">
    <property type="entry name" value="Uracil-DNA glycosylase-like domain"/>
    <property type="match status" value="1"/>
</dbReference>
<dbReference type="GO" id="GO:0006281">
    <property type="term" value="P:DNA repair"/>
    <property type="evidence" value="ECO:0007669"/>
    <property type="project" value="UniProtKB-KW"/>
</dbReference>
<protein>
    <submittedName>
        <fullName evidence="9">Uracil-DNA glycosylase</fullName>
    </submittedName>
</protein>
<dbReference type="PANTHER" id="PTHR33693">
    <property type="entry name" value="TYPE-5 URACIL-DNA GLYCOSYLASE"/>
    <property type="match status" value="1"/>
</dbReference>
<evidence type="ECO:0000256" key="2">
    <source>
        <dbReference type="ARBA" id="ARBA00022723"/>
    </source>
</evidence>
<evidence type="ECO:0000256" key="6">
    <source>
        <dbReference type="ARBA" id="ARBA00023014"/>
    </source>
</evidence>
<keyword evidence="5" id="KW-0408">Iron</keyword>
<dbReference type="SMART" id="SM00987">
    <property type="entry name" value="UreE_C"/>
    <property type="match status" value="1"/>
</dbReference>
<evidence type="ECO:0000256" key="5">
    <source>
        <dbReference type="ARBA" id="ARBA00023004"/>
    </source>
</evidence>
<evidence type="ECO:0000313" key="10">
    <source>
        <dbReference type="Proteomes" id="UP000541421"/>
    </source>
</evidence>
<evidence type="ECO:0000256" key="4">
    <source>
        <dbReference type="ARBA" id="ARBA00022801"/>
    </source>
</evidence>
<evidence type="ECO:0000259" key="8">
    <source>
        <dbReference type="SMART" id="SM00986"/>
    </source>
</evidence>
<dbReference type="InterPro" id="IPR036895">
    <property type="entry name" value="Uracil-DNA_glycosylase-like_sf"/>
</dbReference>
<dbReference type="CDD" id="cd10030">
    <property type="entry name" value="UDG-F4_TTUDGA_SPO1dp_like"/>
    <property type="match status" value="1"/>
</dbReference>
<keyword evidence="1" id="KW-0004">4Fe-4S</keyword>
<dbReference type="AlphaFoldDB" id="A0A7Y4P5W0"/>
<proteinExistence type="predicted"/>
<dbReference type="PANTHER" id="PTHR33693:SF1">
    <property type="entry name" value="TYPE-4 URACIL-DNA GLYCOSYLASE"/>
    <property type="match status" value="1"/>
</dbReference>
<reference evidence="9 10" key="1">
    <citation type="submission" date="2020-05" db="EMBL/GenBank/DDBJ databases">
        <authorList>
            <person name="Niu N."/>
        </authorList>
    </citation>
    <scope>NUCLEOTIDE SEQUENCE [LARGE SCALE GENOMIC DNA]</scope>
    <source>
        <strain evidence="9 10">LMG10982</strain>
    </source>
</reference>
<evidence type="ECO:0000256" key="7">
    <source>
        <dbReference type="ARBA" id="ARBA00023204"/>
    </source>
</evidence>
<dbReference type="RefSeq" id="WP_171589168.1">
    <property type="nucleotide sequence ID" value="NZ_JABGBO010000009.1"/>
</dbReference>
<evidence type="ECO:0000256" key="1">
    <source>
        <dbReference type="ARBA" id="ARBA00022485"/>
    </source>
</evidence>
<evidence type="ECO:0000313" key="9">
    <source>
        <dbReference type="EMBL" id="NOL50188.1"/>
    </source>
</evidence>
<name>A0A7Y4P5W0_9BURK</name>
<dbReference type="Proteomes" id="UP000541421">
    <property type="component" value="Unassembled WGS sequence"/>
</dbReference>
<dbReference type="SMART" id="SM00986">
    <property type="entry name" value="UDG"/>
    <property type="match status" value="1"/>
</dbReference>
<keyword evidence="10" id="KW-1185">Reference proteome</keyword>
<dbReference type="InterPro" id="IPR005122">
    <property type="entry name" value="Uracil-DNA_glycosylase-like"/>
</dbReference>
<dbReference type="SUPFAM" id="SSF52141">
    <property type="entry name" value="Uracil-DNA glycosylase-like"/>
    <property type="match status" value="1"/>
</dbReference>
<keyword evidence="3" id="KW-0227">DNA damage</keyword>
<comment type="caution">
    <text evidence="9">The sequence shown here is derived from an EMBL/GenBank/DDBJ whole genome shotgun (WGS) entry which is preliminary data.</text>
</comment>
<dbReference type="GO" id="GO:0051539">
    <property type="term" value="F:4 iron, 4 sulfur cluster binding"/>
    <property type="evidence" value="ECO:0007669"/>
    <property type="project" value="UniProtKB-KW"/>
</dbReference>
<feature type="domain" description="Uracil-DNA glycosylase-like" evidence="8">
    <location>
        <begin position="199"/>
        <end position="348"/>
    </location>
</feature>
<keyword evidence="7" id="KW-0234">DNA repair</keyword>
<dbReference type="Pfam" id="PF03167">
    <property type="entry name" value="UDG"/>
    <property type="match status" value="1"/>
</dbReference>
<sequence length="356" mass="38835">MNNFPQHTASNGLSLSSVQVLWLKELGVTMLWGRELQENKEEPVASEAQVNLDAATSQQTTVTTPLGAIPSSTLATSTAISAEVVSSEKMTPAAVAPNQTVAPSGVSSVSDSEVSLIKRGSPEGRVKAGRPVSQEQARAIQTIQKGFEQLSRQSYRTSSPAQPGAMPTVQVNSWDELVQSVCHQYLQWGWVQDEREVLVGQEGKKPLDILIIEEMPGAEDALEGQVFAGASGKLLANMLAPLGVAKNDVAITSLFKFHARDENIPVSYAIPYLQAQIQLLQPKCIWLLGTRAAQSFLQQDNSTMDGLRMQEWFYPLNETQKIPVIVSHHPSLLLINPSLKADIWTDLQKILPYIKG</sequence>
<dbReference type="EMBL" id="JABGBO010000009">
    <property type="protein sequence ID" value="NOL50188.1"/>
    <property type="molecule type" value="Genomic_DNA"/>
</dbReference>
<dbReference type="InterPro" id="IPR051536">
    <property type="entry name" value="UDG_Type-4/5"/>
</dbReference>
<evidence type="ECO:0000256" key="3">
    <source>
        <dbReference type="ARBA" id="ARBA00022763"/>
    </source>
</evidence>
<dbReference type="GO" id="GO:0046872">
    <property type="term" value="F:metal ion binding"/>
    <property type="evidence" value="ECO:0007669"/>
    <property type="project" value="UniProtKB-KW"/>
</dbReference>
<accession>A0A7Y4P5W0</accession>
<keyword evidence="2" id="KW-0479">Metal-binding</keyword>
<keyword evidence="4" id="KW-0378">Hydrolase</keyword>
<organism evidence="9 10">
    <name type="scientific">Pelistega europaea</name>
    <dbReference type="NCBI Taxonomy" id="106147"/>
    <lineage>
        <taxon>Bacteria</taxon>
        <taxon>Pseudomonadati</taxon>
        <taxon>Pseudomonadota</taxon>
        <taxon>Betaproteobacteria</taxon>
        <taxon>Burkholderiales</taxon>
        <taxon>Alcaligenaceae</taxon>
        <taxon>Pelistega</taxon>
    </lineage>
</organism>
<keyword evidence="6" id="KW-0411">Iron-sulfur</keyword>
<dbReference type="GO" id="GO:0097506">
    <property type="term" value="F:deaminated base DNA N-glycosylase activity"/>
    <property type="evidence" value="ECO:0007669"/>
    <property type="project" value="UniProtKB-ARBA"/>
</dbReference>
<gene>
    <name evidence="9" type="ORF">HKX40_08605</name>
</gene>